<dbReference type="Proteomes" id="UP000887226">
    <property type="component" value="Unassembled WGS sequence"/>
</dbReference>
<name>A0A9P7Z4X5_9HELO</name>
<evidence type="ECO:0000313" key="3">
    <source>
        <dbReference type="Proteomes" id="UP000887226"/>
    </source>
</evidence>
<feature type="compositionally biased region" description="Basic and acidic residues" evidence="1">
    <location>
        <begin position="145"/>
        <end position="159"/>
    </location>
</feature>
<feature type="compositionally biased region" description="Basic and acidic residues" evidence="1">
    <location>
        <begin position="282"/>
        <end position="293"/>
    </location>
</feature>
<evidence type="ECO:0008006" key="4">
    <source>
        <dbReference type="Google" id="ProtNLM"/>
    </source>
</evidence>
<feature type="region of interest" description="Disordered" evidence="1">
    <location>
        <begin position="78"/>
        <end position="385"/>
    </location>
</feature>
<feature type="compositionally biased region" description="Basic and acidic residues" evidence="1">
    <location>
        <begin position="199"/>
        <end position="232"/>
    </location>
</feature>
<dbReference type="PANTHER" id="PTHR40132:SF1">
    <property type="entry name" value="PRE-MRNA-SPLICING FACTOR 38B"/>
    <property type="match status" value="1"/>
</dbReference>
<evidence type="ECO:0000313" key="2">
    <source>
        <dbReference type="EMBL" id="KAG9245351.1"/>
    </source>
</evidence>
<evidence type="ECO:0000256" key="1">
    <source>
        <dbReference type="SAM" id="MobiDB-lite"/>
    </source>
</evidence>
<feature type="compositionally biased region" description="Basic residues" evidence="1">
    <location>
        <begin position="309"/>
        <end position="320"/>
    </location>
</feature>
<organism evidence="2 3">
    <name type="scientific">Calycina marina</name>
    <dbReference type="NCBI Taxonomy" id="1763456"/>
    <lineage>
        <taxon>Eukaryota</taxon>
        <taxon>Fungi</taxon>
        <taxon>Dikarya</taxon>
        <taxon>Ascomycota</taxon>
        <taxon>Pezizomycotina</taxon>
        <taxon>Leotiomycetes</taxon>
        <taxon>Helotiales</taxon>
        <taxon>Pezizellaceae</taxon>
        <taxon>Calycina</taxon>
    </lineage>
</organism>
<reference evidence="2" key="1">
    <citation type="journal article" date="2021" name="IMA Fungus">
        <title>Genomic characterization of three marine fungi, including Emericellopsis atlantica sp. nov. with signatures of a generalist lifestyle and marine biomass degradation.</title>
        <authorList>
            <person name="Hagestad O.C."/>
            <person name="Hou L."/>
            <person name="Andersen J.H."/>
            <person name="Hansen E.H."/>
            <person name="Altermark B."/>
            <person name="Li C."/>
            <person name="Kuhnert E."/>
            <person name="Cox R.J."/>
            <person name="Crous P.W."/>
            <person name="Spatafora J.W."/>
            <person name="Lail K."/>
            <person name="Amirebrahimi M."/>
            <person name="Lipzen A."/>
            <person name="Pangilinan J."/>
            <person name="Andreopoulos W."/>
            <person name="Hayes R.D."/>
            <person name="Ng V."/>
            <person name="Grigoriev I.V."/>
            <person name="Jackson S.A."/>
            <person name="Sutton T.D.S."/>
            <person name="Dobson A.D.W."/>
            <person name="Rama T."/>
        </authorList>
    </citation>
    <scope>NUCLEOTIDE SEQUENCE</scope>
    <source>
        <strain evidence="2">TRa3180A</strain>
    </source>
</reference>
<dbReference type="EMBL" id="MU253851">
    <property type="protein sequence ID" value="KAG9245351.1"/>
    <property type="molecule type" value="Genomic_DNA"/>
</dbReference>
<gene>
    <name evidence="2" type="ORF">BJ878DRAFT_501826</name>
</gene>
<dbReference type="PANTHER" id="PTHR40132">
    <property type="entry name" value="PRE-MRNA-SPLICING FACTOR 38B"/>
    <property type="match status" value="1"/>
</dbReference>
<feature type="compositionally biased region" description="Basic and acidic residues" evidence="1">
    <location>
        <begin position="244"/>
        <end position="255"/>
    </location>
</feature>
<sequence length="471" mass="53689">MPATEPLTDEYVVTLLAKDAKESSIRYSALGLEGLVPSKPPANKPKPNTRFLRNIIRDTDSHNAALLAKEAADSRARLAGLSTNEHRSERASRLGGGDIRRRQLGNIASILGGESQPSKRKKREETNFTQSTKRRASSPAEDVAPELKKLTRGDIRQRQLGDIADILGGKANRKHQKGARHDTDGKHSRRANTSSDEESYVKSGDRGESRRKDDEEDRKYRISDRSAEDKGDSNQLSRRRRHRNASETRGPDDHKHRGRKWKENTSSNNGCEGRRSRSCSRSPREHRQKESRYKQRPKEHRLSRSPERHRSRSSRPHHMPQPRNPEIQDAKEDYDSDPLDDLIGPRPPPAQELRFQGRGTISHGAGMDSRFSASYDPTVDVQLDPDEEDDWDQALEALRDRQKLAKQGAERLRNAGFAEEIILNWEKGNEKREEDLKWSKRGEGREWDRGKVLDEDGIVRQEASWGRLKGT</sequence>
<keyword evidence="3" id="KW-1185">Reference proteome</keyword>
<accession>A0A9P7Z4X5</accession>
<dbReference type="OrthoDB" id="2431475at2759"/>
<dbReference type="AlphaFoldDB" id="A0A9P7Z4X5"/>
<proteinExistence type="predicted"/>
<protein>
    <recommendedName>
        <fullName evidence="4">Pre-mRNA-splicing factor 38B</fullName>
    </recommendedName>
</protein>
<comment type="caution">
    <text evidence="2">The sequence shown here is derived from an EMBL/GenBank/DDBJ whole genome shotgun (WGS) entry which is preliminary data.</text>
</comment>